<dbReference type="GO" id="GO:0045893">
    <property type="term" value="P:positive regulation of DNA-templated transcription"/>
    <property type="evidence" value="ECO:0007669"/>
    <property type="project" value="TreeGrafter"/>
</dbReference>
<feature type="region of interest" description="Disordered" evidence="10">
    <location>
        <begin position="81"/>
        <end position="141"/>
    </location>
</feature>
<organism evidence="11 12">
    <name type="scientific">Paracoccidioides brasiliensis</name>
    <dbReference type="NCBI Taxonomy" id="121759"/>
    <lineage>
        <taxon>Eukaryota</taxon>
        <taxon>Fungi</taxon>
        <taxon>Dikarya</taxon>
        <taxon>Ascomycota</taxon>
        <taxon>Pezizomycotina</taxon>
        <taxon>Eurotiomycetes</taxon>
        <taxon>Eurotiomycetidae</taxon>
        <taxon>Onygenales</taxon>
        <taxon>Ajellomycetaceae</taxon>
        <taxon>Paracoccidioides</taxon>
    </lineage>
</organism>
<keyword evidence="8 9" id="KW-0539">Nucleus</keyword>
<dbReference type="GO" id="GO:0031965">
    <property type="term" value="C:nuclear membrane"/>
    <property type="evidence" value="ECO:0007669"/>
    <property type="project" value="UniProtKB-UniRule"/>
</dbReference>
<feature type="region of interest" description="Disordered" evidence="10">
    <location>
        <begin position="1044"/>
        <end position="1079"/>
    </location>
</feature>
<comment type="similarity">
    <text evidence="2 9">Belongs to the nucleoporin Nup85 family.</text>
</comment>
<keyword evidence="7 9" id="KW-0906">Nuclear pore complex</keyword>
<dbReference type="GO" id="GO:0031080">
    <property type="term" value="C:nuclear pore outer ring"/>
    <property type="evidence" value="ECO:0007669"/>
    <property type="project" value="TreeGrafter"/>
</dbReference>
<evidence type="ECO:0000256" key="3">
    <source>
        <dbReference type="ARBA" id="ARBA00022448"/>
    </source>
</evidence>
<feature type="compositionally biased region" description="Polar residues" evidence="10">
    <location>
        <begin position="81"/>
        <end position="99"/>
    </location>
</feature>
<comment type="subcellular location">
    <subcellularLocation>
        <location evidence="1 9">Nucleus</location>
        <location evidence="1 9">Nuclear pore complex</location>
    </subcellularLocation>
</comment>
<keyword evidence="9" id="KW-0472">Membrane</keyword>
<evidence type="ECO:0000256" key="10">
    <source>
        <dbReference type="SAM" id="MobiDB-lite"/>
    </source>
</evidence>
<protein>
    <recommendedName>
        <fullName evidence="9">Nuclear pore complex protein Nup85</fullName>
    </recommendedName>
</protein>
<evidence type="ECO:0000256" key="4">
    <source>
        <dbReference type="ARBA" id="ARBA00022816"/>
    </source>
</evidence>
<keyword evidence="5 9" id="KW-0653">Protein transport</keyword>
<reference evidence="11 12" key="1">
    <citation type="submission" date="2016-06" db="EMBL/GenBank/DDBJ databases">
        <authorList>
            <person name="Kjaerup R.B."/>
            <person name="Dalgaard T.S."/>
            <person name="Juul-Madsen H.R."/>
        </authorList>
    </citation>
    <scope>NUCLEOTIDE SEQUENCE [LARGE SCALE GENOMIC DNA]</scope>
    <source>
        <strain evidence="11 12">Pb300</strain>
    </source>
</reference>
<evidence type="ECO:0000256" key="7">
    <source>
        <dbReference type="ARBA" id="ARBA00023132"/>
    </source>
</evidence>
<dbReference type="Pfam" id="PF07575">
    <property type="entry name" value="Nucleopor_Nup85"/>
    <property type="match status" value="1"/>
</dbReference>
<evidence type="ECO:0000256" key="5">
    <source>
        <dbReference type="ARBA" id="ARBA00022927"/>
    </source>
</evidence>
<dbReference type="GO" id="GO:0017056">
    <property type="term" value="F:structural constituent of nuclear pore"/>
    <property type="evidence" value="ECO:0007669"/>
    <property type="project" value="TreeGrafter"/>
</dbReference>
<evidence type="ECO:0000256" key="8">
    <source>
        <dbReference type="ARBA" id="ARBA00023242"/>
    </source>
</evidence>
<evidence type="ECO:0000256" key="9">
    <source>
        <dbReference type="RuleBase" id="RU365073"/>
    </source>
</evidence>
<dbReference type="PANTHER" id="PTHR13373:SF21">
    <property type="entry name" value="NUCLEAR PORE COMPLEX PROTEIN NUP85"/>
    <property type="match status" value="1"/>
</dbReference>
<dbReference type="PANTHER" id="PTHR13373">
    <property type="entry name" value="FROUNT PROTEIN-RELATED"/>
    <property type="match status" value="1"/>
</dbReference>
<proteinExistence type="inferred from homology"/>
<feature type="compositionally biased region" description="Pro residues" evidence="10">
    <location>
        <begin position="31"/>
        <end position="45"/>
    </location>
</feature>
<dbReference type="GO" id="GO:0006606">
    <property type="term" value="P:protein import into nucleus"/>
    <property type="evidence" value="ECO:0007669"/>
    <property type="project" value="TreeGrafter"/>
</dbReference>
<dbReference type="VEuPathDB" id="FungiDB:PABG_01136"/>
<dbReference type="VEuPathDB" id="FungiDB:PADG_04333"/>
<feature type="region of interest" description="Disordered" evidence="10">
    <location>
        <begin position="1"/>
        <end position="52"/>
    </location>
</feature>
<comment type="subunit">
    <text evidence="9">Component of the nuclear pore complex (NPC).</text>
</comment>
<sequence>MAFYVPFSSSPPPSTPGIARSVASNPSTTPAGPPPSTTPAGPPPSSFLGSSKLGSTKAKLNFGVTSFDQSVDSQDSEDFLTSSTISSNFPLPRTSTKGPTQFVPRNAFISTGNRSLRESDGNVHSTEASRSFDSYSDVDQDDDMGDSQTGFLDSRFNASINSQQPLPSNKHFIYSNPGVAKRAKLDEMWAQPSLPPSIKPKISPRKKSSMFPPIASGLVSRSKIAMVNEPDDLVLGSEDIVGRMYDQVRDFEYDDDGLQQTLCEISNDLLDLWERHTASPPELRQNTQNASIGPEDSSPNLVKANFLGSLLLPLHHPPLQQTGQDGPSTRPGAVRAFAPKTPKARIPIPKVLFDWMNRYHITQVPTPSAVMGHQPNPSASPVFWDAVQCSILRGSLPPVITLLNGADFNYARSAMEDGHEQPGYRGAQLQHIQQCVNGAIQVLKNSPGVRNDDWDIKSFNWAMYRKQIASALSELEDLAEGQDRLHEKQDQFQAPNFGIFNQRTAAPLTQSTRMAESKVPWTIYQNLKTMYNIMLGDVQSILSKSQDWVEATIGLTAWWDGEDDSDISTRKADLNRSISRRSQSQAPRSVDSNTVEAYLRRLDYSFANVTENVGEGGFRVNSMNTMEVGLVSIFEGNIDGVLKMLRTWSLPMASAIAEVASFGEWLDTSAGSKPMPGFNETDLMVLSYGQDEKPLRKDDLLINYATGLLDRKLFESGTGVRDGWEVALEVLSRLDDQETMKAKVSEFLDRIPLDTTEHMDKIVLLCSELGFNDEGRKVSERYGDKITESSEDYGTALICYARAHSYKKVKNVVDLLTSFCLVRSTAYPPAPELDTQLRSLLYNPQAVLSTIAAVDQEAAGMLQFYFCGYAAVRRFYDIRDEEVNLLKGERPKHRPLARRRAAAETLVAVIRSAADSIYGGLYDGDRKTSVQVDGLLVLLGEALVFVDEPNRFLSTDQLFTILAAIEDLQSVTSRVYDQCESCLQSTLYHYFNYDDPAGTSFGDQSAQSSLTSSFAAPPRNLLKKSVSSLTAVSGFSLIGSEMLESQSRQRDGGPSSVENSGVLVERPNEKQQGGANVKRGWDWRAKVPKEVKGEDILKTLRLQIAKGLSFGALGS</sequence>
<evidence type="ECO:0000256" key="1">
    <source>
        <dbReference type="ARBA" id="ARBA00004567"/>
    </source>
</evidence>
<name>A0A1D2JLU2_PARBR</name>
<evidence type="ECO:0000256" key="6">
    <source>
        <dbReference type="ARBA" id="ARBA00023010"/>
    </source>
</evidence>
<accession>A0A1D2JLU2</accession>
<dbReference type="GO" id="GO:0006406">
    <property type="term" value="P:mRNA export from nucleus"/>
    <property type="evidence" value="ECO:0007669"/>
    <property type="project" value="TreeGrafter"/>
</dbReference>
<dbReference type="InterPro" id="IPR011502">
    <property type="entry name" value="Nucleoporin_Nup85"/>
</dbReference>
<dbReference type="Proteomes" id="UP000242814">
    <property type="component" value="Unassembled WGS sequence"/>
</dbReference>
<keyword evidence="3 9" id="KW-0813">Transport</keyword>
<comment type="function">
    <text evidence="9">Functions as a component of the nuclear pore complex (NPC).</text>
</comment>
<dbReference type="AlphaFoldDB" id="A0A1D2JLU2"/>
<evidence type="ECO:0000313" key="12">
    <source>
        <dbReference type="Proteomes" id="UP000242814"/>
    </source>
</evidence>
<keyword evidence="4 9" id="KW-0509">mRNA transport</keyword>
<evidence type="ECO:0000313" key="11">
    <source>
        <dbReference type="EMBL" id="ODH41738.1"/>
    </source>
</evidence>
<dbReference type="EMBL" id="LZYO01000031">
    <property type="protein sequence ID" value="ODH41738.1"/>
    <property type="molecule type" value="Genomic_DNA"/>
</dbReference>
<gene>
    <name evidence="11" type="ORF">ACO22_01316</name>
</gene>
<keyword evidence="6 9" id="KW-0811">Translocation</keyword>
<comment type="caution">
    <text evidence="11">The sequence shown here is derived from an EMBL/GenBank/DDBJ whole genome shotgun (WGS) entry which is preliminary data.</text>
</comment>
<evidence type="ECO:0000256" key="2">
    <source>
        <dbReference type="ARBA" id="ARBA00005573"/>
    </source>
</evidence>